<dbReference type="EMBL" id="KV417512">
    <property type="protein sequence ID" value="KZP26832.1"/>
    <property type="molecule type" value="Genomic_DNA"/>
</dbReference>
<feature type="compositionally biased region" description="Basic residues" evidence="5">
    <location>
        <begin position="728"/>
        <end position="738"/>
    </location>
</feature>
<evidence type="ECO:0000256" key="4">
    <source>
        <dbReference type="ARBA" id="ARBA00023242"/>
    </source>
</evidence>
<evidence type="ECO:0000313" key="7">
    <source>
        <dbReference type="EMBL" id="KZP26832.1"/>
    </source>
</evidence>
<feature type="domain" description="Zn(2)-C6 fungal-type" evidence="6">
    <location>
        <begin position="27"/>
        <end position="56"/>
    </location>
</feature>
<dbReference type="Pfam" id="PF04082">
    <property type="entry name" value="Fungal_trans"/>
    <property type="match status" value="1"/>
</dbReference>
<dbReference type="Proteomes" id="UP000076532">
    <property type="component" value="Unassembled WGS sequence"/>
</dbReference>
<feature type="region of interest" description="Disordered" evidence="5">
    <location>
        <begin position="224"/>
        <end position="253"/>
    </location>
</feature>
<evidence type="ECO:0000313" key="8">
    <source>
        <dbReference type="Proteomes" id="UP000076532"/>
    </source>
</evidence>
<reference evidence="7 8" key="1">
    <citation type="journal article" date="2016" name="Mol. Biol. Evol.">
        <title>Comparative Genomics of Early-Diverging Mushroom-Forming Fungi Provides Insights into the Origins of Lignocellulose Decay Capabilities.</title>
        <authorList>
            <person name="Nagy L.G."/>
            <person name="Riley R."/>
            <person name="Tritt A."/>
            <person name="Adam C."/>
            <person name="Daum C."/>
            <person name="Floudas D."/>
            <person name="Sun H."/>
            <person name="Yadav J.S."/>
            <person name="Pangilinan J."/>
            <person name="Larsson K.H."/>
            <person name="Matsuura K."/>
            <person name="Barry K."/>
            <person name="Labutti K."/>
            <person name="Kuo R."/>
            <person name="Ohm R.A."/>
            <person name="Bhattacharya S.S."/>
            <person name="Shirouzu T."/>
            <person name="Yoshinaga Y."/>
            <person name="Martin F.M."/>
            <person name="Grigoriev I.V."/>
            <person name="Hibbett D.S."/>
        </authorList>
    </citation>
    <scope>NUCLEOTIDE SEQUENCE [LARGE SCALE GENOMIC DNA]</scope>
    <source>
        <strain evidence="7 8">CBS 109695</strain>
    </source>
</reference>
<dbReference type="InterPro" id="IPR036864">
    <property type="entry name" value="Zn2-C6_fun-type_DNA-bd_sf"/>
</dbReference>
<organism evidence="7 8">
    <name type="scientific">Athelia psychrophila</name>
    <dbReference type="NCBI Taxonomy" id="1759441"/>
    <lineage>
        <taxon>Eukaryota</taxon>
        <taxon>Fungi</taxon>
        <taxon>Dikarya</taxon>
        <taxon>Basidiomycota</taxon>
        <taxon>Agaricomycotina</taxon>
        <taxon>Agaricomycetes</taxon>
        <taxon>Agaricomycetidae</taxon>
        <taxon>Atheliales</taxon>
        <taxon>Atheliaceae</taxon>
        <taxon>Athelia</taxon>
    </lineage>
</organism>
<keyword evidence="8" id="KW-1185">Reference proteome</keyword>
<dbReference type="GO" id="GO:0003677">
    <property type="term" value="F:DNA binding"/>
    <property type="evidence" value="ECO:0007669"/>
    <property type="project" value="UniProtKB-KW"/>
</dbReference>
<dbReference type="GO" id="GO:0000981">
    <property type="term" value="F:DNA-binding transcription factor activity, RNA polymerase II-specific"/>
    <property type="evidence" value="ECO:0007669"/>
    <property type="project" value="InterPro"/>
</dbReference>
<dbReference type="PROSITE" id="PS00463">
    <property type="entry name" value="ZN2_CY6_FUNGAL_1"/>
    <property type="match status" value="1"/>
</dbReference>
<dbReference type="InterPro" id="IPR007219">
    <property type="entry name" value="XnlR_reg_dom"/>
</dbReference>
<dbReference type="GO" id="GO:0008270">
    <property type="term" value="F:zinc ion binding"/>
    <property type="evidence" value="ECO:0007669"/>
    <property type="project" value="InterPro"/>
</dbReference>
<dbReference type="GO" id="GO:0006351">
    <property type="term" value="P:DNA-templated transcription"/>
    <property type="evidence" value="ECO:0007669"/>
    <property type="project" value="InterPro"/>
</dbReference>
<evidence type="ECO:0000256" key="3">
    <source>
        <dbReference type="ARBA" id="ARBA00023125"/>
    </source>
</evidence>
<sequence>MASTNDDDNERGSSSLMKERRFKLSRACDRCRRRRIKCDEGHPCQACISANSSCTFEEPGKRTHPHKSKRTATLEDRMHHLESLIQAIPPAVFAAGSALTGEGQEISMSSPLASFASSTHTYPSGVPPPSLHVFPLHNPSTHFTAPHSRPRSVSAAASPETNFQSMIGTYPGSSNSADDPVDNAPKTSLSASYLYFDDEGYTRWQGESSGLPILDLLLENHGAARSDDFSNPTAQPHPDPEPGKDWFPNRTPKRTDSVNPQMMWRLITSVIPSDLMDSLVQCYLGTSYYLIPFLHVPTFLSDYGNPQKWGEPGFASFIVAMCCLASRHTEDLRVRADPNESTSAGTQWFELFGRLRTLPISDRPTLYAIQADLVAAVYAVGLGKLSRAASLLSEAVSFCIDAGMHRSADTYDLFDPIEEQVRKRTFWSVYLWDKQLCAHFGRPSMIRLKDCDVGEPAAVDDEFITREGMSSQPPGTESRMGAFICTLRVGVVLESVLDVPPVRELEEAAPFLMRASSVLSRGHRPNDMREEEQLLDEIHLAIPCYWSHSAETFSSGDVIRITQAERLQCIEQFARMLIYRHRFSEFVAERALSGSEHEEQCEAEKQATASAHSSALTIVSTYIQLAAKGLMTYYGVHVIHQLTQAGRTLIAIMLNCKSDSLQPLIPSALDGLRSCVGLLRRFSGRYVCGQRSRDLMEEFCRLTKIPLDTAQRDEPEIDRERPRWIRPAQKKAPSKKAHSNAESNSSDSPEAFSPSEFFADVGTPQTLPHLPMQHLVSTLPGSAGNLDMNDPNNMFILSDDVMAIFNDGNVDMAALFQPEADFGLNGAGARFETLGQDNKLRLAFVSPS</sequence>
<keyword evidence="2" id="KW-0479">Metal-binding</keyword>
<evidence type="ECO:0000256" key="5">
    <source>
        <dbReference type="SAM" id="MobiDB-lite"/>
    </source>
</evidence>
<dbReference type="OrthoDB" id="25921at2759"/>
<dbReference type="InterPro" id="IPR001138">
    <property type="entry name" value="Zn2Cys6_DnaBD"/>
</dbReference>
<gene>
    <name evidence="7" type="ORF">FIBSPDRAFT_928493</name>
</gene>
<dbReference type="AlphaFoldDB" id="A0A166Q741"/>
<proteinExistence type="predicted"/>
<dbReference type="Gene3D" id="4.10.240.10">
    <property type="entry name" value="Zn(2)-C6 fungal-type DNA-binding domain"/>
    <property type="match status" value="1"/>
</dbReference>
<dbReference type="CDD" id="cd00067">
    <property type="entry name" value="GAL4"/>
    <property type="match status" value="1"/>
</dbReference>
<accession>A0A166Q741</accession>
<feature type="region of interest" description="Disordered" evidence="5">
    <location>
        <begin position="711"/>
        <end position="758"/>
    </location>
</feature>
<dbReference type="PANTHER" id="PTHR46910:SF3">
    <property type="entry name" value="HALOTOLERANCE PROTEIN 9-RELATED"/>
    <property type="match status" value="1"/>
</dbReference>
<dbReference type="Pfam" id="PF00172">
    <property type="entry name" value="Zn_clus"/>
    <property type="match status" value="1"/>
</dbReference>
<dbReference type="CDD" id="cd12148">
    <property type="entry name" value="fungal_TF_MHR"/>
    <property type="match status" value="1"/>
</dbReference>
<protein>
    <recommendedName>
        <fullName evidence="6">Zn(2)-C6 fungal-type domain-containing protein</fullName>
    </recommendedName>
</protein>
<evidence type="ECO:0000259" key="6">
    <source>
        <dbReference type="PROSITE" id="PS50048"/>
    </source>
</evidence>
<feature type="compositionally biased region" description="Basic and acidic residues" evidence="5">
    <location>
        <begin position="711"/>
        <end position="723"/>
    </location>
</feature>
<dbReference type="GO" id="GO:0005634">
    <property type="term" value="C:nucleus"/>
    <property type="evidence" value="ECO:0007669"/>
    <property type="project" value="UniProtKB-SubCell"/>
</dbReference>
<dbReference type="PANTHER" id="PTHR46910">
    <property type="entry name" value="TRANSCRIPTION FACTOR PDR1"/>
    <property type="match status" value="1"/>
</dbReference>
<evidence type="ECO:0000256" key="1">
    <source>
        <dbReference type="ARBA" id="ARBA00004123"/>
    </source>
</evidence>
<dbReference type="SMART" id="SM00066">
    <property type="entry name" value="GAL4"/>
    <property type="match status" value="1"/>
</dbReference>
<dbReference type="PROSITE" id="PS50048">
    <property type="entry name" value="ZN2_CY6_FUNGAL_2"/>
    <property type="match status" value="1"/>
</dbReference>
<keyword evidence="4" id="KW-0539">Nucleus</keyword>
<dbReference type="SMART" id="SM00906">
    <property type="entry name" value="Fungal_trans"/>
    <property type="match status" value="1"/>
</dbReference>
<evidence type="ECO:0000256" key="2">
    <source>
        <dbReference type="ARBA" id="ARBA00022723"/>
    </source>
</evidence>
<dbReference type="SUPFAM" id="SSF57701">
    <property type="entry name" value="Zn2/Cys6 DNA-binding domain"/>
    <property type="match status" value="1"/>
</dbReference>
<comment type="subcellular location">
    <subcellularLocation>
        <location evidence="1">Nucleus</location>
    </subcellularLocation>
</comment>
<name>A0A166Q741_9AGAM</name>
<keyword evidence="3" id="KW-0238">DNA-binding</keyword>
<dbReference type="STRING" id="436010.A0A166Q741"/>
<dbReference type="InterPro" id="IPR050987">
    <property type="entry name" value="AtrR-like"/>
</dbReference>